<dbReference type="GO" id="GO:0012506">
    <property type="term" value="C:vesicle membrane"/>
    <property type="evidence" value="ECO:0007669"/>
    <property type="project" value="InterPro"/>
</dbReference>
<accession>A0A2Z4J3G4</accession>
<dbReference type="GO" id="GO:0005198">
    <property type="term" value="F:structural molecule activity"/>
    <property type="evidence" value="ECO:0007669"/>
    <property type="project" value="InterPro"/>
</dbReference>
<dbReference type="PROSITE" id="PS00234">
    <property type="entry name" value="GAS_VESICLE_A_1"/>
    <property type="match status" value="1"/>
</dbReference>
<evidence type="ECO:0000313" key="6">
    <source>
        <dbReference type="Proteomes" id="UP000249616"/>
    </source>
</evidence>
<proteinExistence type="inferred from homology"/>
<evidence type="ECO:0000256" key="3">
    <source>
        <dbReference type="ARBA" id="ARBA00035646"/>
    </source>
</evidence>
<gene>
    <name evidence="5" type="ORF">DN051_25450</name>
</gene>
<comment type="subcellular location">
    <subcellularLocation>
        <location evidence="2">Gas vesicle</location>
    </subcellularLocation>
</comment>
<keyword evidence="6" id="KW-1185">Reference proteome</keyword>
<reference evidence="5 6" key="1">
    <citation type="journal article" date="2019" name="Int. J. Syst. Evol. Microbiol.">
        <title>Streptomyces cadmiisoli sp. nov., a novel actinomycete isolated from cadmium-contaminated soil.</title>
        <authorList>
            <person name="Li K."/>
            <person name="Tang X."/>
            <person name="Zhao J."/>
            <person name="Guo Y."/>
            <person name="Tang Y."/>
            <person name="Gao J."/>
        </authorList>
    </citation>
    <scope>NUCLEOTIDE SEQUENCE [LARGE SCALE GENOMIC DNA]</scope>
    <source>
        <strain evidence="5 6">ZFG47</strain>
    </source>
</reference>
<feature type="compositionally biased region" description="Basic and acidic residues" evidence="4">
    <location>
        <begin position="158"/>
        <end position="172"/>
    </location>
</feature>
<dbReference type="PROSITE" id="PS00669">
    <property type="entry name" value="GAS_VESICLE_A_2"/>
    <property type="match status" value="1"/>
</dbReference>
<protein>
    <submittedName>
        <fullName evidence="5">Gas vesicle synthesis protein</fullName>
    </submittedName>
</protein>
<evidence type="ECO:0000313" key="5">
    <source>
        <dbReference type="EMBL" id="AWW39594.1"/>
    </source>
</evidence>
<dbReference type="InterPro" id="IPR050530">
    <property type="entry name" value="GvpA"/>
</dbReference>
<dbReference type="EMBL" id="CP030073">
    <property type="protein sequence ID" value="AWW39594.1"/>
    <property type="molecule type" value="Genomic_DNA"/>
</dbReference>
<feature type="compositionally biased region" description="Acidic residues" evidence="4">
    <location>
        <begin position="173"/>
        <end position="186"/>
    </location>
</feature>
<dbReference type="RefSeq" id="WP_112439573.1">
    <property type="nucleotide sequence ID" value="NZ_CP030073.1"/>
</dbReference>
<keyword evidence="1" id="KW-0304">Gas vesicle</keyword>
<evidence type="ECO:0000256" key="4">
    <source>
        <dbReference type="SAM" id="MobiDB-lite"/>
    </source>
</evidence>
<dbReference type="InterPro" id="IPR018493">
    <property type="entry name" value="GvpA-like_CS"/>
</dbReference>
<sequence length="186" mass="21116">MNQPRSAGPPPARTLQPYGQSSSANLADILERVLDKGIVIVGDIKIDLLDIELLTIRIRLLVASVDKAREIGIDWWERDPSLSSRADGSHDLAEQNARLRAEVEELRRRVPEPEAELPTASSGGRRSRREPEREPAAEPRRRKRRPEDRSAGRSAARSADRHDDGHDDRHEDTEAEDDDRDDDRRR</sequence>
<comment type="similarity">
    <text evidence="3">Belongs to the gas vesicle GvpA family.</text>
</comment>
<organism evidence="5 6">
    <name type="scientific">Streptomyces cadmiisoli</name>
    <dbReference type="NCBI Taxonomy" id="2184053"/>
    <lineage>
        <taxon>Bacteria</taxon>
        <taxon>Bacillati</taxon>
        <taxon>Actinomycetota</taxon>
        <taxon>Actinomycetes</taxon>
        <taxon>Kitasatosporales</taxon>
        <taxon>Streptomycetaceae</taxon>
        <taxon>Streptomyces</taxon>
        <taxon>Streptomyces aurantiacus group</taxon>
    </lineage>
</organism>
<evidence type="ECO:0000256" key="1">
    <source>
        <dbReference type="ARBA" id="ARBA00022987"/>
    </source>
</evidence>
<evidence type="ECO:0000256" key="2">
    <source>
        <dbReference type="ARBA" id="ARBA00035108"/>
    </source>
</evidence>
<dbReference type="PANTHER" id="PTHR35344:SF4">
    <property type="entry name" value="GAS VESICLE PROTEIN A1"/>
    <property type="match status" value="1"/>
</dbReference>
<dbReference type="PANTHER" id="PTHR35344">
    <property type="entry name" value="GAS VESICLE STRUCTURAL PROTEIN 2-RELATED"/>
    <property type="match status" value="1"/>
</dbReference>
<dbReference type="InterPro" id="IPR000638">
    <property type="entry name" value="Gas-vesicle_GvpA-like"/>
</dbReference>
<feature type="compositionally biased region" description="Basic and acidic residues" evidence="4">
    <location>
        <begin position="129"/>
        <end position="151"/>
    </location>
</feature>
<feature type="compositionally biased region" description="Basic and acidic residues" evidence="4">
    <location>
        <begin position="103"/>
        <end position="112"/>
    </location>
</feature>
<dbReference type="KEGG" id="scad:DN051_25450"/>
<dbReference type="Pfam" id="PF00741">
    <property type="entry name" value="Gas_vesicle"/>
    <property type="match status" value="1"/>
</dbReference>
<name>A0A2Z4J3G4_9ACTN</name>
<feature type="region of interest" description="Disordered" evidence="4">
    <location>
        <begin position="103"/>
        <end position="186"/>
    </location>
</feature>
<dbReference type="AlphaFoldDB" id="A0A2Z4J3G4"/>
<dbReference type="GO" id="GO:0031411">
    <property type="term" value="C:gas vesicle"/>
    <property type="evidence" value="ECO:0007669"/>
    <property type="project" value="UniProtKB-SubCell"/>
</dbReference>
<dbReference type="Proteomes" id="UP000249616">
    <property type="component" value="Chromosome"/>
</dbReference>